<proteinExistence type="predicted"/>
<name>A0A2N3R9B3_9BIFI</name>
<organism evidence="1 2">
    <name type="scientific">Bifidobacterium asteroides</name>
    <dbReference type="NCBI Taxonomy" id="1684"/>
    <lineage>
        <taxon>Bacteria</taxon>
        <taxon>Bacillati</taxon>
        <taxon>Actinomycetota</taxon>
        <taxon>Actinomycetes</taxon>
        <taxon>Bifidobacteriales</taxon>
        <taxon>Bifidobacteriaceae</taxon>
        <taxon>Bifidobacterium</taxon>
    </lineage>
</organism>
<evidence type="ECO:0000313" key="1">
    <source>
        <dbReference type="EMBL" id="PKV08580.1"/>
    </source>
</evidence>
<reference evidence="1 2" key="1">
    <citation type="submission" date="2017-10" db="EMBL/GenBank/DDBJ databases">
        <title>Bifidobacterium genomics.</title>
        <authorList>
            <person name="Lugli G.A."/>
            <person name="Milani C."/>
            <person name="Mancabelli L."/>
        </authorList>
    </citation>
    <scope>NUCLEOTIDE SEQUENCE [LARGE SCALE GENOMIC DNA]</scope>
    <source>
        <strain evidence="1 2">1460B</strain>
    </source>
</reference>
<gene>
    <name evidence="1" type="ORF">CQR44_1539</name>
</gene>
<dbReference type="EMBL" id="PCHJ01000017">
    <property type="protein sequence ID" value="PKV08580.1"/>
    <property type="molecule type" value="Genomic_DNA"/>
</dbReference>
<evidence type="ECO:0000313" key="2">
    <source>
        <dbReference type="Proteomes" id="UP000233731"/>
    </source>
</evidence>
<dbReference type="AlphaFoldDB" id="A0A2N3R9B3"/>
<dbReference type="Proteomes" id="UP000233731">
    <property type="component" value="Unassembled WGS sequence"/>
</dbReference>
<comment type="caution">
    <text evidence="1">The sequence shown here is derived from an EMBL/GenBank/DDBJ whole genome shotgun (WGS) entry which is preliminary data.</text>
</comment>
<protein>
    <submittedName>
        <fullName evidence="1">Uncharacterized protein</fullName>
    </submittedName>
</protein>
<accession>A0A2N3R9B3</accession>
<sequence>MGRKAATLLMDEFSNSRHVHGSVLIESTLVERDSSRSAYSH</sequence>